<dbReference type="PANTHER" id="PTHR13773:SF8">
    <property type="entry name" value="PHOSPHATIDATE CYTIDYLYLTRANSFERASE, PHOTORECEPTOR-SPECIFIC"/>
    <property type="match status" value="1"/>
</dbReference>
<feature type="transmembrane region" description="Helical" evidence="20">
    <location>
        <begin position="146"/>
        <end position="168"/>
    </location>
</feature>
<evidence type="ECO:0000256" key="14">
    <source>
        <dbReference type="ARBA" id="ARBA00023209"/>
    </source>
</evidence>
<comment type="similarity">
    <text evidence="5">Belongs to the CDS family.</text>
</comment>
<feature type="transmembrane region" description="Helical" evidence="20">
    <location>
        <begin position="104"/>
        <end position="126"/>
    </location>
</feature>
<name>A0A7S1F9U0_NOCSC</name>
<accession>A0A7S1F9U0</accession>
<keyword evidence="9 20" id="KW-0812">Transmembrane</keyword>
<evidence type="ECO:0000256" key="19">
    <source>
        <dbReference type="SAM" id="MobiDB-lite"/>
    </source>
</evidence>
<feature type="transmembrane region" description="Helical" evidence="20">
    <location>
        <begin position="66"/>
        <end position="84"/>
    </location>
</feature>
<comment type="catalytic activity">
    <reaction evidence="1">
        <text>a 1,2-diacyl-sn-glycero-3-phosphate + CTP + H(+) = a CDP-1,2-diacyl-sn-glycerol + diphosphate</text>
        <dbReference type="Rhea" id="RHEA:16229"/>
        <dbReference type="ChEBI" id="CHEBI:15378"/>
        <dbReference type="ChEBI" id="CHEBI:33019"/>
        <dbReference type="ChEBI" id="CHEBI:37563"/>
        <dbReference type="ChEBI" id="CHEBI:58332"/>
        <dbReference type="ChEBI" id="CHEBI:58608"/>
        <dbReference type="EC" id="2.7.7.41"/>
    </reaction>
</comment>
<evidence type="ECO:0000256" key="18">
    <source>
        <dbReference type="ARBA" id="ARBA00033406"/>
    </source>
</evidence>
<evidence type="ECO:0000313" key="21">
    <source>
        <dbReference type="EMBL" id="CAD8852465.1"/>
    </source>
</evidence>
<evidence type="ECO:0000256" key="3">
    <source>
        <dbReference type="ARBA" id="ARBA00005119"/>
    </source>
</evidence>
<keyword evidence="12" id="KW-0443">Lipid metabolism</keyword>
<evidence type="ECO:0000256" key="17">
    <source>
        <dbReference type="ARBA" id="ARBA00032396"/>
    </source>
</evidence>
<evidence type="ECO:0000256" key="6">
    <source>
        <dbReference type="ARBA" id="ARBA00012487"/>
    </source>
</evidence>
<dbReference type="GO" id="GO:0016024">
    <property type="term" value="P:CDP-diacylglycerol biosynthetic process"/>
    <property type="evidence" value="ECO:0007669"/>
    <property type="project" value="UniProtKB-UniPathway"/>
</dbReference>
<feature type="region of interest" description="Disordered" evidence="19">
    <location>
        <begin position="1"/>
        <end position="34"/>
    </location>
</feature>
<reference evidence="21" key="1">
    <citation type="submission" date="2021-01" db="EMBL/GenBank/DDBJ databases">
        <authorList>
            <person name="Corre E."/>
            <person name="Pelletier E."/>
            <person name="Niang G."/>
            <person name="Scheremetjew M."/>
            <person name="Finn R."/>
            <person name="Kale V."/>
            <person name="Holt S."/>
            <person name="Cochrane G."/>
            <person name="Meng A."/>
            <person name="Brown T."/>
            <person name="Cohen L."/>
        </authorList>
    </citation>
    <scope>NUCLEOTIDE SEQUENCE</scope>
</reference>
<keyword evidence="10" id="KW-0548">Nucleotidyltransferase</keyword>
<evidence type="ECO:0000256" key="7">
    <source>
        <dbReference type="ARBA" id="ARBA00022516"/>
    </source>
</evidence>
<evidence type="ECO:0000256" key="2">
    <source>
        <dbReference type="ARBA" id="ARBA00004141"/>
    </source>
</evidence>
<keyword evidence="13 20" id="KW-0472">Membrane</keyword>
<dbReference type="InterPro" id="IPR016720">
    <property type="entry name" value="PC_Trfase_euk"/>
</dbReference>
<dbReference type="GO" id="GO:0005789">
    <property type="term" value="C:endoplasmic reticulum membrane"/>
    <property type="evidence" value="ECO:0007669"/>
    <property type="project" value="TreeGrafter"/>
</dbReference>
<evidence type="ECO:0000256" key="4">
    <source>
        <dbReference type="ARBA" id="ARBA00005189"/>
    </source>
</evidence>
<comment type="subcellular location">
    <subcellularLocation>
        <location evidence="2">Membrane</location>
        <topology evidence="2">Multi-pass membrane protein</topology>
    </subcellularLocation>
</comment>
<evidence type="ECO:0000256" key="16">
    <source>
        <dbReference type="ARBA" id="ARBA00029893"/>
    </source>
</evidence>
<dbReference type="EC" id="2.7.7.41" evidence="6"/>
<dbReference type="Pfam" id="PF01148">
    <property type="entry name" value="CTP_transf_1"/>
    <property type="match status" value="1"/>
</dbReference>
<dbReference type="UniPathway" id="UPA00557">
    <property type="reaction ID" value="UER00614"/>
</dbReference>
<comment type="pathway">
    <text evidence="3">Phospholipid metabolism; CDP-diacylglycerol biosynthesis; CDP-diacylglycerol from sn-glycerol 3-phosphate: step 3/3.</text>
</comment>
<keyword evidence="14" id="KW-0594">Phospholipid biosynthesis</keyword>
<dbReference type="PANTHER" id="PTHR13773">
    <property type="entry name" value="PHOSPHATIDATE CYTIDYLYLTRANSFERASE"/>
    <property type="match status" value="1"/>
</dbReference>
<feature type="transmembrane region" description="Helical" evidence="20">
    <location>
        <begin position="43"/>
        <end position="60"/>
    </location>
</feature>
<evidence type="ECO:0000256" key="20">
    <source>
        <dbReference type="SAM" id="Phobius"/>
    </source>
</evidence>
<evidence type="ECO:0000256" key="1">
    <source>
        <dbReference type="ARBA" id="ARBA00001698"/>
    </source>
</evidence>
<evidence type="ECO:0000256" key="11">
    <source>
        <dbReference type="ARBA" id="ARBA00022989"/>
    </source>
</evidence>
<keyword evidence="11 20" id="KW-1133">Transmembrane helix</keyword>
<keyword evidence="8" id="KW-0808">Transferase</keyword>
<dbReference type="AlphaFoldDB" id="A0A7S1F9U0"/>
<proteinExistence type="inferred from homology"/>
<keyword evidence="7" id="KW-0444">Lipid biosynthesis</keyword>
<dbReference type="GO" id="GO:0004605">
    <property type="term" value="F:phosphatidate cytidylyltransferase activity"/>
    <property type="evidence" value="ECO:0007669"/>
    <property type="project" value="UniProtKB-EC"/>
</dbReference>
<evidence type="ECO:0000256" key="12">
    <source>
        <dbReference type="ARBA" id="ARBA00023098"/>
    </source>
</evidence>
<evidence type="ECO:0000256" key="10">
    <source>
        <dbReference type="ARBA" id="ARBA00022695"/>
    </source>
</evidence>
<evidence type="ECO:0000256" key="9">
    <source>
        <dbReference type="ARBA" id="ARBA00022692"/>
    </source>
</evidence>
<feature type="transmembrane region" description="Helical" evidence="20">
    <location>
        <begin position="180"/>
        <end position="202"/>
    </location>
</feature>
<sequence>MAKDAKKSAKSSQQSAPTPVVGGATAGLTPEQTKSRESKLSKMIVRSVFGTAMMVSFGGIIWLGHIYIIIMLAWIQVGLFRELVNVRNKRKEDRIGRVPLFRTIQWLMFFVAMYYMYFKVFLTLGLEQSILKQLPEALSWRLAKFVDYHTLIVFVGYVFVFVALVLSLRPGLYKFQIQTFTWTIAVLCLIVYQVKGATVLIFEGLFWFILPCALVIFNDIAAYFCGMSFGKKFVSFPLTQLSPNKTWEGFIGAAFFTVVFGWYFSDFISNSTWTVCRQHEVMAWPSPLECEIDDVFVKQVVHFPYEDLSLFTVFAKPVQVHAVALACFASVIAPMGGLLASAIKRAYDLKDFDVLIPGHGGFMDRMDCQFLMLLCTYVHYRTFMKKHDFTADQLLGIIRTLQVPSQDYILRNLADGLNRTLAS</sequence>
<comment type="pathway">
    <text evidence="4">Lipid metabolism.</text>
</comment>
<feature type="transmembrane region" description="Helical" evidence="20">
    <location>
        <begin position="208"/>
        <end position="226"/>
    </location>
</feature>
<dbReference type="EMBL" id="HBFQ01037914">
    <property type="protein sequence ID" value="CAD8852465.1"/>
    <property type="molecule type" value="Transcribed_RNA"/>
</dbReference>
<feature type="transmembrane region" description="Helical" evidence="20">
    <location>
        <begin position="318"/>
        <end position="340"/>
    </location>
</feature>
<evidence type="ECO:0000256" key="8">
    <source>
        <dbReference type="ARBA" id="ARBA00022679"/>
    </source>
</evidence>
<gene>
    <name evidence="21" type="ORF">NSCI0253_LOCUS26815</name>
</gene>
<evidence type="ECO:0000256" key="5">
    <source>
        <dbReference type="ARBA" id="ARBA00010185"/>
    </source>
</evidence>
<evidence type="ECO:0000256" key="13">
    <source>
        <dbReference type="ARBA" id="ARBA00023136"/>
    </source>
</evidence>
<protein>
    <recommendedName>
        <fullName evidence="6">phosphatidate cytidylyltransferase</fullName>
        <ecNumber evidence="6">2.7.7.41</ecNumber>
    </recommendedName>
    <alternativeName>
        <fullName evidence="16">CDP-diacylglycerol synthase</fullName>
    </alternativeName>
    <alternativeName>
        <fullName evidence="17">CDP-diglyceride pyrophosphorylase</fullName>
    </alternativeName>
    <alternativeName>
        <fullName evidence="18">CDP-diglyceride synthase</fullName>
    </alternativeName>
</protein>
<keyword evidence="15" id="KW-1208">Phospholipid metabolism</keyword>
<organism evidence="21">
    <name type="scientific">Noctiluca scintillans</name>
    <name type="common">Sea sparkle</name>
    <name type="synonym">Red tide dinoflagellate</name>
    <dbReference type="NCBI Taxonomy" id="2966"/>
    <lineage>
        <taxon>Eukaryota</taxon>
        <taxon>Sar</taxon>
        <taxon>Alveolata</taxon>
        <taxon>Dinophyceae</taxon>
        <taxon>Noctilucales</taxon>
        <taxon>Noctilucaceae</taxon>
        <taxon>Noctiluca</taxon>
    </lineage>
</organism>
<evidence type="ECO:0000256" key="15">
    <source>
        <dbReference type="ARBA" id="ARBA00023264"/>
    </source>
</evidence>
<feature type="transmembrane region" description="Helical" evidence="20">
    <location>
        <begin position="247"/>
        <end position="265"/>
    </location>
</feature>